<proteinExistence type="predicted"/>
<evidence type="ECO:0000313" key="5">
    <source>
        <dbReference type="EMBL" id="RDB68675.1"/>
    </source>
</evidence>
<evidence type="ECO:0000313" key="6">
    <source>
        <dbReference type="Proteomes" id="UP000253970"/>
    </source>
</evidence>
<dbReference type="InterPro" id="IPR017896">
    <property type="entry name" value="4Fe4S_Fe-S-bd"/>
</dbReference>
<accession>A0A369MDV8</accession>
<gene>
    <name evidence="5" type="ORF">C1875_11025</name>
</gene>
<evidence type="ECO:0000256" key="3">
    <source>
        <dbReference type="ARBA" id="ARBA00023014"/>
    </source>
</evidence>
<dbReference type="GO" id="GO:0046872">
    <property type="term" value="F:metal ion binding"/>
    <property type="evidence" value="ECO:0007669"/>
    <property type="project" value="UniProtKB-KW"/>
</dbReference>
<feature type="domain" description="4Fe-4S ferredoxin-type" evidence="4">
    <location>
        <begin position="47"/>
        <end position="74"/>
    </location>
</feature>
<dbReference type="Pfam" id="PF12838">
    <property type="entry name" value="Fer4_7"/>
    <property type="match status" value="1"/>
</dbReference>
<evidence type="ECO:0000256" key="1">
    <source>
        <dbReference type="ARBA" id="ARBA00022723"/>
    </source>
</evidence>
<dbReference type="Proteomes" id="UP000253970">
    <property type="component" value="Unassembled WGS sequence"/>
</dbReference>
<dbReference type="PROSITE" id="PS00198">
    <property type="entry name" value="4FE4S_FER_1"/>
    <property type="match status" value="1"/>
</dbReference>
<keyword evidence="3" id="KW-0411">Iron-sulfur</keyword>
<dbReference type="PANTHER" id="PTHR43193:SF2">
    <property type="entry name" value="POLYFERREDOXIN PROTEIN FWDF"/>
    <property type="match status" value="1"/>
</dbReference>
<sequence>MREMNNAQKHALPTICTLDDACCGCGACSATCPKRCIELDADAAGFKYPVVDIDTCVRCGRCDSVCPALNREKRVDPLRAFWAKSKNEDELKRSSSGGVFALLARAVLADGGVVAGAAWGEGCRTLRHIVIDDVANLDSIMRSKYVQSSVESDVYEALHEALRSSKPALFVGTACQVAGMRRFLGDLAMSDLFLSVDVICHGAPSPALWHRWLDFCERNEEMEISDVNFRSKITGWSSFSVLYKYKTEKEDTSNFSANLFTEDWYMRAFLSNASLRPACFQCPAKLSCGSDATLGDFWGIQSAHPEVSAEDGVSVVLANTSKGIAALEFIMPHLDYGESSLEKVLPGNSPLEQPVTPFKERDVFIAAVVEGTSVSEMMSRYDFKPRFVERVRGKLGSVKRAMKEKLVGQP</sequence>
<comment type="caution">
    <text evidence="5">The sequence shown here is derived from an EMBL/GenBank/DDBJ whole genome shotgun (WGS) entry which is preliminary data.</text>
</comment>
<dbReference type="SUPFAM" id="SSF54862">
    <property type="entry name" value="4Fe-4S ferredoxins"/>
    <property type="match status" value="1"/>
</dbReference>
<organism evidence="5 6">
    <name type="scientific">Eggerthella lenta</name>
    <name type="common">Eubacterium lentum</name>
    <dbReference type="NCBI Taxonomy" id="84112"/>
    <lineage>
        <taxon>Bacteria</taxon>
        <taxon>Bacillati</taxon>
        <taxon>Actinomycetota</taxon>
        <taxon>Coriobacteriia</taxon>
        <taxon>Eggerthellales</taxon>
        <taxon>Eggerthellaceae</taxon>
        <taxon>Eggerthella</taxon>
    </lineage>
</organism>
<dbReference type="PROSITE" id="PS51379">
    <property type="entry name" value="4FE4S_FER_2"/>
    <property type="match status" value="2"/>
</dbReference>
<dbReference type="PANTHER" id="PTHR43193">
    <property type="match status" value="1"/>
</dbReference>
<dbReference type="Gene3D" id="3.30.70.20">
    <property type="match status" value="1"/>
</dbReference>
<dbReference type="Pfam" id="PF04432">
    <property type="entry name" value="FrhB_FdhB_C"/>
    <property type="match status" value="1"/>
</dbReference>
<feature type="domain" description="4Fe-4S ferredoxin-type" evidence="4">
    <location>
        <begin position="13"/>
        <end position="42"/>
    </location>
</feature>
<evidence type="ECO:0000259" key="4">
    <source>
        <dbReference type="PROSITE" id="PS51379"/>
    </source>
</evidence>
<dbReference type="GO" id="GO:0051536">
    <property type="term" value="F:iron-sulfur cluster binding"/>
    <property type="evidence" value="ECO:0007669"/>
    <property type="project" value="UniProtKB-KW"/>
</dbReference>
<dbReference type="EMBL" id="PPTU01000018">
    <property type="protein sequence ID" value="RDB68675.1"/>
    <property type="molecule type" value="Genomic_DNA"/>
</dbReference>
<keyword evidence="1" id="KW-0479">Metal-binding</keyword>
<name>A0A369MDV8_EGGLN</name>
<dbReference type="AlphaFoldDB" id="A0A369MDV8"/>
<evidence type="ECO:0000256" key="2">
    <source>
        <dbReference type="ARBA" id="ARBA00023004"/>
    </source>
</evidence>
<dbReference type="InterPro" id="IPR017900">
    <property type="entry name" value="4Fe4S_Fe_S_CS"/>
</dbReference>
<dbReference type="InterPro" id="IPR052977">
    <property type="entry name" value="Polyferredoxin-like_ET"/>
</dbReference>
<dbReference type="InterPro" id="IPR007525">
    <property type="entry name" value="FrhB_FdhB_C"/>
</dbReference>
<protein>
    <recommendedName>
        <fullName evidence="4">4Fe-4S ferredoxin-type domain-containing protein</fullName>
    </recommendedName>
</protein>
<keyword evidence="2" id="KW-0408">Iron</keyword>
<reference evidence="5 6" key="1">
    <citation type="journal article" date="2018" name="Elife">
        <title>Discovery and characterization of a prevalent human gut bacterial enzyme sufficient for the inactivation of a family of plant toxins.</title>
        <authorList>
            <person name="Koppel N."/>
            <person name="Bisanz J.E."/>
            <person name="Pandelia M.E."/>
            <person name="Turnbaugh P.J."/>
            <person name="Balskus E.P."/>
        </authorList>
    </citation>
    <scope>NUCLEOTIDE SEQUENCE [LARGE SCALE GENOMIC DNA]</scope>
    <source>
        <strain evidence="5 6">W1 BHI 6</strain>
    </source>
</reference>